<reference evidence="1" key="1">
    <citation type="journal article" date="2012" name="PLoS ONE">
        <title>Gene sets for utilization of primary and secondary nutrition supplies in the distal gut of endangered iberian lynx.</title>
        <authorList>
            <person name="Alcaide M."/>
            <person name="Messina E."/>
            <person name="Richter M."/>
            <person name="Bargiela R."/>
            <person name="Peplies J."/>
            <person name="Huws S.A."/>
            <person name="Newbold C.J."/>
            <person name="Golyshin P.N."/>
            <person name="Simon M.A."/>
            <person name="Lopez G."/>
            <person name="Yakimov M.M."/>
            <person name="Ferrer M."/>
        </authorList>
    </citation>
    <scope>NUCLEOTIDE SEQUENCE</scope>
</reference>
<dbReference type="EMBL" id="AMCI01007791">
    <property type="protein sequence ID" value="EJW92037.1"/>
    <property type="molecule type" value="Genomic_DNA"/>
</dbReference>
<feature type="non-terminal residue" evidence="1">
    <location>
        <position position="1"/>
    </location>
</feature>
<organism evidence="1">
    <name type="scientific">gut metagenome</name>
    <dbReference type="NCBI Taxonomy" id="749906"/>
    <lineage>
        <taxon>unclassified sequences</taxon>
        <taxon>metagenomes</taxon>
        <taxon>organismal metagenomes</taxon>
    </lineage>
</organism>
<accession>J9FR72</accession>
<gene>
    <name evidence="1" type="ORF">EVA_19855</name>
</gene>
<comment type="caution">
    <text evidence="1">The sequence shown here is derived from an EMBL/GenBank/DDBJ whole genome shotgun (WGS) entry which is preliminary data.</text>
</comment>
<sequence length="34" mass="3785">VSKGVRGVCAKNSAWLNMEPHNPKRSNIAITRHL</sequence>
<proteinExistence type="predicted"/>
<protein>
    <submittedName>
        <fullName evidence="1">Uncharacterized protein</fullName>
    </submittedName>
</protein>
<name>J9FR72_9ZZZZ</name>
<evidence type="ECO:0000313" key="1">
    <source>
        <dbReference type="EMBL" id="EJW92037.1"/>
    </source>
</evidence>
<dbReference type="AlphaFoldDB" id="J9FR72"/>